<dbReference type="EMBL" id="AMCV02000001">
    <property type="protein sequence ID" value="TDZ25857.1"/>
    <property type="molecule type" value="Genomic_DNA"/>
</dbReference>
<evidence type="ECO:0000313" key="2">
    <source>
        <dbReference type="Proteomes" id="UP000014480"/>
    </source>
</evidence>
<protein>
    <submittedName>
        <fullName evidence="1">Uncharacterized protein</fullName>
    </submittedName>
</protein>
<name>A0A484G8D0_COLOR</name>
<evidence type="ECO:0000313" key="1">
    <source>
        <dbReference type="EMBL" id="TDZ25857.1"/>
    </source>
</evidence>
<organism evidence="1 2">
    <name type="scientific">Colletotrichum orbiculare (strain 104-T / ATCC 96160 / CBS 514.97 / LARS 414 / MAFF 240422)</name>
    <name type="common">Cucumber anthracnose fungus</name>
    <name type="synonym">Colletotrichum lagenarium</name>
    <dbReference type="NCBI Taxonomy" id="1213857"/>
    <lineage>
        <taxon>Eukaryota</taxon>
        <taxon>Fungi</taxon>
        <taxon>Dikarya</taxon>
        <taxon>Ascomycota</taxon>
        <taxon>Pezizomycotina</taxon>
        <taxon>Sordariomycetes</taxon>
        <taxon>Hypocreomycetidae</taxon>
        <taxon>Glomerellales</taxon>
        <taxon>Glomerellaceae</taxon>
        <taxon>Colletotrichum</taxon>
        <taxon>Colletotrichum orbiculare species complex</taxon>
    </lineage>
</organism>
<sequence>MTSIEVEAQEWTSARFPINPLQQYSPTVATPAALSPLLGISPTANRWLDRSARETEKPALGTQASGVSGRRPWLQQFLVLG</sequence>
<dbReference type="AlphaFoldDB" id="A0A484G8D0"/>
<reference evidence="2" key="2">
    <citation type="journal article" date="2019" name="Mol. Plant Microbe Interact.">
        <title>Genome sequence resources for four phytopathogenic fungi from the Colletotrichum orbiculare species complex.</title>
        <authorList>
            <person name="Gan P."/>
            <person name="Tsushima A."/>
            <person name="Narusaka M."/>
            <person name="Narusaka Y."/>
            <person name="Takano Y."/>
            <person name="Kubo Y."/>
            <person name="Shirasu K."/>
        </authorList>
    </citation>
    <scope>GENOME REANNOTATION</scope>
    <source>
        <strain evidence="2">104-T / ATCC 96160 / CBS 514.97 / LARS 414 / MAFF 240422</strain>
    </source>
</reference>
<proteinExistence type="predicted"/>
<reference evidence="2" key="1">
    <citation type="journal article" date="2013" name="New Phytol.">
        <title>Comparative genomic and transcriptomic analyses reveal the hemibiotrophic stage shift of Colletotrichum fungi.</title>
        <authorList>
            <person name="Gan P."/>
            <person name="Ikeda K."/>
            <person name="Irieda H."/>
            <person name="Narusaka M."/>
            <person name="O'Connell R.J."/>
            <person name="Narusaka Y."/>
            <person name="Takano Y."/>
            <person name="Kubo Y."/>
            <person name="Shirasu K."/>
        </authorList>
    </citation>
    <scope>NUCLEOTIDE SEQUENCE [LARGE SCALE GENOMIC DNA]</scope>
    <source>
        <strain evidence="2">104-T / ATCC 96160 / CBS 514.97 / LARS 414 / MAFF 240422</strain>
    </source>
</reference>
<comment type="caution">
    <text evidence="1">The sequence shown here is derived from an EMBL/GenBank/DDBJ whole genome shotgun (WGS) entry which is preliminary data.</text>
</comment>
<accession>A0A484G8D0</accession>
<keyword evidence="2" id="KW-1185">Reference proteome</keyword>
<dbReference type="Proteomes" id="UP000014480">
    <property type="component" value="Unassembled WGS sequence"/>
</dbReference>
<gene>
    <name evidence="1" type="ORF">Cob_v000964</name>
</gene>